<accession>A0A564ZFE6</accession>
<sequence length="82" mass="9607">MTATSRVHFCQLVVLNLVILKFMDTSIEQILKSALEVLGKHEKVQQSTKFYWYYGMVPHDSSSERRPNLFLTYVRNNANIRT</sequence>
<organism evidence="1 2">
    <name type="scientific">Candidatus Methylomirabilis lanthanidiphila</name>
    <dbReference type="NCBI Taxonomy" id="2211376"/>
    <lineage>
        <taxon>Bacteria</taxon>
        <taxon>Candidatus Methylomirabilota</taxon>
        <taxon>Candidatus Methylomirabilia</taxon>
        <taxon>Candidatus Methylomirabilales</taxon>
        <taxon>Candidatus Methylomirabilaceae</taxon>
        <taxon>Candidatus Methylomirabilis</taxon>
    </lineage>
</organism>
<proteinExistence type="predicted"/>
<evidence type="ECO:0000313" key="1">
    <source>
        <dbReference type="EMBL" id="VUZ84039.1"/>
    </source>
</evidence>
<evidence type="ECO:0000313" key="2">
    <source>
        <dbReference type="Proteomes" id="UP000334340"/>
    </source>
</evidence>
<dbReference type="EMBL" id="CABIKM010000005">
    <property type="protein sequence ID" value="VUZ84039.1"/>
    <property type="molecule type" value="Genomic_DNA"/>
</dbReference>
<dbReference type="AlphaFoldDB" id="A0A564ZFE6"/>
<gene>
    <name evidence="1" type="ORF">MELA_00403</name>
</gene>
<dbReference type="Proteomes" id="UP000334340">
    <property type="component" value="Unassembled WGS sequence"/>
</dbReference>
<protein>
    <submittedName>
        <fullName evidence="1">Uncharacterized protein</fullName>
    </submittedName>
</protein>
<reference evidence="1 2" key="1">
    <citation type="submission" date="2019-07" db="EMBL/GenBank/DDBJ databases">
        <authorList>
            <person name="Cremers G."/>
        </authorList>
    </citation>
    <scope>NUCLEOTIDE SEQUENCE [LARGE SCALE GENOMIC DNA]</scope>
</reference>
<keyword evidence="2" id="KW-1185">Reference proteome</keyword>
<name>A0A564ZFE6_9BACT</name>